<feature type="compositionally biased region" description="Polar residues" evidence="1">
    <location>
        <begin position="171"/>
        <end position="185"/>
    </location>
</feature>
<dbReference type="Proteomes" id="UP000054321">
    <property type="component" value="Unassembled WGS sequence"/>
</dbReference>
<feature type="compositionally biased region" description="Low complexity" evidence="1">
    <location>
        <begin position="127"/>
        <end position="158"/>
    </location>
</feature>
<feature type="region of interest" description="Disordered" evidence="1">
    <location>
        <begin position="1"/>
        <end position="210"/>
    </location>
</feature>
<evidence type="ECO:0000313" key="3">
    <source>
        <dbReference type="Proteomes" id="UP000054321"/>
    </source>
</evidence>
<gene>
    <name evidence="2" type="ORF">OIDMADRAFT_18882</name>
</gene>
<dbReference type="InParanoid" id="A0A0C3CT89"/>
<evidence type="ECO:0000313" key="2">
    <source>
        <dbReference type="EMBL" id="KIN02224.1"/>
    </source>
</evidence>
<reference evidence="3" key="2">
    <citation type="submission" date="2015-01" db="EMBL/GenBank/DDBJ databases">
        <title>Evolutionary Origins and Diversification of the Mycorrhizal Mutualists.</title>
        <authorList>
            <consortium name="DOE Joint Genome Institute"/>
            <consortium name="Mycorrhizal Genomics Consortium"/>
            <person name="Kohler A."/>
            <person name="Kuo A."/>
            <person name="Nagy L.G."/>
            <person name="Floudas D."/>
            <person name="Copeland A."/>
            <person name="Barry K.W."/>
            <person name="Cichocki N."/>
            <person name="Veneault-Fourrey C."/>
            <person name="LaButti K."/>
            <person name="Lindquist E.A."/>
            <person name="Lipzen A."/>
            <person name="Lundell T."/>
            <person name="Morin E."/>
            <person name="Murat C."/>
            <person name="Riley R."/>
            <person name="Ohm R."/>
            <person name="Sun H."/>
            <person name="Tunlid A."/>
            <person name="Henrissat B."/>
            <person name="Grigoriev I.V."/>
            <person name="Hibbett D.S."/>
            <person name="Martin F."/>
        </authorList>
    </citation>
    <scope>NUCLEOTIDE SEQUENCE [LARGE SCALE GENOMIC DNA]</scope>
    <source>
        <strain evidence="3">Zn</strain>
    </source>
</reference>
<accession>A0A0C3CT89</accession>
<evidence type="ECO:0000256" key="1">
    <source>
        <dbReference type="SAM" id="MobiDB-lite"/>
    </source>
</evidence>
<feature type="compositionally biased region" description="Polar residues" evidence="1">
    <location>
        <begin position="115"/>
        <end position="126"/>
    </location>
</feature>
<name>A0A0C3CT89_OIDMZ</name>
<dbReference type="EMBL" id="KN832875">
    <property type="protein sequence ID" value="KIN02224.1"/>
    <property type="molecule type" value="Genomic_DNA"/>
</dbReference>
<reference evidence="2 3" key="1">
    <citation type="submission" date="2014-04" db="EMBL/GenBank/DDBJ databases">
        <authorList>
            <consortium name="DOE Joint Genome Institute"/>
            <person name="Kuo A."/>
            <person name="Martino E."/>
            <person name="Perotto S."/>
            <person name="Kohler A."/>
            <person name="Nagy L.G."/>
            <person name="Floudas D."/>
            <person name="Copeland A."/>
            <person name="Barry K.W."/>
            <person name="Cichocki N."/>
            <person name="Veneault-Fourrey C."/>
            <person name="LaButti K."/>
            <person name="Lindquist E.A."/>
            <person name="Lipzen A."/>
            <person name="Lundell T."/>
            <person name="Morin E."/>
            <person name="Murat C."/>
            <person name="Sun H."/>
            <person name="Tunlid A."/>
            <person name="Henrissat B."/>
            <person name="Grigoriev I.V."/>
            <person name="Hibbett D.S."/>
            <person name="Martin F."/>
            <person name="Nordberg H.P."/>
            <person name="Cantor M.N."/>
            <person name="Hua S.X."/>
        </authorList>
    </citation>
    <scope>NUCLEOTIDE SEQUENCE [LARGE SCALE GENOMIC DNA]</scope>
    <source>
        <strain evidence="2 3">Zn</strain>
    </source>
</reference>
<feature type="compositionally biased region" description="Polar residues" evidence="1">
    <location>
        <begin position="82"/>
        <end position="97"/>
    </location>
</feature>
<dbReference type="OrthoDB" id="4524805at2759"/>
<dbReference type="HOGENOM" id="CLU_1042426_0_0_1"/>
<feature type="compositionally biased region" description="Low complexity" evidence="1">
    <location>
        <begin position="10"/>
        <end position="25"/>
    </location>
</feature>
<sequence>MLSEEKPSKSSRASSIISSIISPRKSSFKKEMQISSPLQSPRGPTYHQRSTAEEREPLSPRFYAPPPPPPVPTDQAPFQPAGRQNSQGSIASQTRTIAEQLEPFGPGAQSVFPKKTTTPVSFASQISGPSLPSSPKPQQSHFAPSTYSATPSSAASSTRQLPFRQFEPALTSPSYSSFQQSTKTTVFERKPTDPSRGPATGGLRTGGMPWSPGAVPYSPYQPFSPVIPVTPRLVTKEDRKMMKKQEKKLGIVQSPELVEDDIWDSGY</sequence>
<feature type="compositionally biased region" description="Pro residues" evidence="1">
    <location>
        <begin position="63"/>
        <end position="72"/>
    </location>
</feature>
<keyword evidence="3" id="KW-1185">Reference proteome</keyword>
<proteinExistence type="predicted"/>
<dbReference type="AlphaFoldDB" id="A0A0C3CT89"/>
<organism evidence="2 3">
    <name type="scientific">Oidiodendron maius (strain Zn)</name>
    <dbReference type="NCBI Taxonomy" id="913774"/>
    <lineage>
        <taxon>Eukaryota</taxon>
        <taxon>Fungi</taxon>
        <taxon>Dikarya</taxon>
        <taxon>Ascomycota</taxon>
        <taxon>Pezizomycotina</taxon>
        <taxon>Leotiomycetes</taxon>
        <taxon>Leotiomycetes incertae sedis</taxon>
        <taxon>Myxotrichaceae</taxon>
        <taxon>Oidiodendron</taxon>
    </lineage>
</organism>
<protein>
    <submittedName>
        <fullName evidence="2">Uncharacterized protein</fullName>
    </submittedName>
</protein>